<organism evidence="2 3">
    <name type="scientific">[Candida] railenensis</name>
    <dbReference type="NCBI Taxonomy" id="45579"/>
    <lineage>
        <taxon>Eukaryota</taxon>
        <taxon>Fungi</taxon>
        <taxon>Dikarya</taxon>
        <taxon>Ascomycota</taxon>
        <taxon>Saccharomycotina</taxon>
        <taxon>Pichiomycetes</taxon>
        <taxon>Debaryomycetaceae</taxon>
        <taxon>Kurtzmaniella</taxon>
    </lineage>
</organism>
<evidence type="ECO:0000313" key="2">
    <source>
        <dbReference type="EMBL" id="CAH2353690.1"/>
    </source>
</evidence>
<dbReference type="OrthoDB" id="4095076at2759"/>
<gene>
    <name evidence="2" type="ORF">CLIB1423_12S00782</name>
</gene>
<protein>
    <submittedName>
        <fullName evidence="2">Uncharacterized protein</fullName>
    </submittedName>
</protein>
<name>A0A9P0QSQ4_9ASCO</name>
<feature type="compositionally biased region" description="Acidic residues" evidence="1">
    <location>
        <begin position="329"/>
        <end position="339"/>
    </location>
</feature>
<proteinExistence type="predicted"/>
<accession>A0A9P0QSQ4</accession>
<dbReference type="EMBL" id="CAKXYY010000012">
    <property type="protein sequence ID" value="CAH2353690.1"/>
    <property type="molecule type" value="Genomic_DNA"/>
</dbReference>
<dbReference type="AlphaFoldDB" id="A0A9P0QSQ4"/>
<evidence type="ECO:0000256" key="1">
    <source>
        <dbReference type="SAM" id="MobiDB-lite"/>
    </source>
</evidence>
<comment type="caution">
    <text evidence="2">The sequence shown here is derived from an EMBL/GenBank/DDBJ whole genome shotgun (WGS) entry which is preliminary data.</text>
</comment>
<evidence type="ECO:0000313" key="3">
    <source>
        <dbReference type="Proteomes" id="UP000837801"/>
    </source>
</evidence>
<dbReference type="Proteomes" id="UP000837801">
    <property type="component" value="Unassembled WGS sequence"/>
</dbReference>
<reference evidence="2" key="1">
    <citation type="submission" date="2022-03" db="EMBL/GenBank/DDBJ databases">
        <authorList>
            <person name="Legras J.-L."/>
            <person name="Devillers H."/>
            <person name="Grondin C."/>
        </authorList>
    </citation>
    <scope>NUCLEOTIDE SEQUENCE</scope>
    <source>
        <strain evidence="2">CLIB 1423</strain>
    </source>
</reference>
<keyword evidence="3" id="KW-1185">Reference proteome</keyword>
<feature type="region of interest" description="Disordered" evidence="1">
    <location>
        <begin position="326"/>
        <end position="345"/>
    </location>
</feature>
<sequence length="448" mass="52604">MIGDLPIEIQLKLLSLAPRSSLKSVNSHFYVLYNDLYYQKIVQVFGESIINVLIKTSPWLITYMKSLDVIRSHLRNLIASKLKLPIPNDKNNATTENVLHFQYLADSWKYIYSLLKNKRLFAEYSDYKIDEPTNYVFNHFVEINRTYLLSYSKTLWLSPGKYNLNIGLVIKHGNGLGTTKFEVSYGGDKDPIRQSFFAPRNINEILPKKQFCFLKLGEFEIKPANKTKLENPLNKLIKVNLIMEEIGLYLKSGFRIFFIDVSQPSTLFNDYDLLYYTVKEIDYRYFINIPLKNFYKALNFVQNGGSEDDGDARERKRKLSIEVEHYEKEEENSNNEEDYYGSGDPNEIETYETELSIAEAVESNNEANDLDENEKQIKAYGKFYFLNRFGKRYFKFNTVYQRRQFINRFGDFELDWNDENVKGNGDKKKACNYDLNGLKWKMPILGEL</sequence>